<dbReference type="EMBL" id="GG676716">
    <property type="protein sequence ID" value="EER11396.1"/>
    <property type="molecule type" value="Genomic_DNA"/>
</dbReference>
<dbReference type="AlphaFoldDB" id="C5KVU7"/>
<feature type="chain" id="PRO_5002954386" evidence="1">
    <location>
        <begin position="17"/>
        <end position="74"/>
    </location>
</feature>
<dbReference type="OrthoDB" id="10502338at2759"/>
<gene>
    <name evidence="2" type="ORF">Pmar_PMAR007990</name>
</gene>
<feature type="non-terminal residue" evidence="2">
    <location>
        <position position="74"/>
    </location>
</feature>
<evidence type="ECO:0000313" key="3">
    <source>
        <dbReference type="Proteomes" id="UP000007800"/>
    </source>
</evidence>
<name>C5KVU7_PERM5</name>
<keyword evidence="3" id="KW-1185">Reference proteome</keyword>
<sequence>MRAVVIMVTLIELGGAARHRSKAEMDWDKTQKATDDLIAKVNAEMKTLGTDLDRTTKQDRKDLALLEQSRQTED</sequence>
<keyword evidence="1" id="KW-0732">Signal</keyword>
<accession>C5KVU7</accession>
<evidence type="ECO:0000256" key="1">
    <source>
        <dbReference type="SAM" id="SignalP"/>
    </source>
</evidence>
<organism evidence="3">
    <name type="scientific">Perkinsus marinus (strain ATCC 50983 / TXsc)</name>
    <dbReference type="NCBI Taxonomy" id="423536"/>
    <lineage>
        <taxon>Eukaryota</taxon>
        <taxon>Sar</taxon>
        <taxon>Alveolata</taxon>
        <taxon>Perkinsozoa</taxon>
        <taxon>Perkinsea</taxon>
        <taxon>Perkinsida</taxon>
        <taxon>Perkinsidae</taxon>
        <taxon>Perkinsus</taxon>
    </lineage>
</organism>
<dbReference type="RefSeq" id="XP_002779601.1">
    <property type="nucleotide sequence ID" value="XM_002779555.1"/>
</dbReference>
<reference evidence="2 3" key="1">
    <citation type="submission" date="2008-07" db="EMBL/GenBank/DDBJ databases">
        <authorList>
            <person name="El-Sayed N."/>
            <person name="Caler E."/>
            <person name="Inman J."/>
            <person name="Amedeo P."/>
            <person name="Hass B."/>
            <person name="Wortman J."/>
        </authorList>
    </citation>
    <scope>NUCLEOTIDE SEQUENCE [LARGE SCALE GENOMIC DNA]</scope>
    <source>
        <strain evidence="3">ATCC 50983 / TXsc</strain>
    </source>
</reference>
<dbReference type="Proteomes" id="UP000007800">
    <property type="component" value="Unassembled WGS sequence"/>
</dbReference>
<proteinExistence type="predicted"/>
<protein>
    <submittedName>
        <fullName evidence="2">Uncharacterized protein</fullName>
    </submittedName>
</protein>
<feature type="signal peptide" evidence="1">
    <location>
        <begin position="1"/>
        <end position="16"/>
    </location>
</feature>
<evidence type="ECO:0000313" key="2">
    <source>
        <dbReference type="EMBL" id="EER11396.1"/>
    </source>
</evidence>
<dbReference type="GeneID" id="9046731"/>
<dbReference type="InParanoid" id="C5KVU7"/>